<evidence type="ECO:0000256" key="2">
    <source>
        <dbReference type="SAM" id="SignalP"/>
    </source>
</evidence>
<keyword evidence="4" id="KW-1185">Reference proteome</keyword>
<accession>A0A371QBY4</accession>
<sequence>MAAALATTFLTGVSLIGSPTAAHAEDGPSGVDTYTYEADQDVLKAMEKWAPVNSSESVMGYPKGLDKDKDGNVKAVTLADAKKTYDPDQAITDAKNAAQQYAANDKNPEPLRESARKLTDGWPEGAKPTTNDIRQNTKDDVVPSGGQTAEQYCGMVNKDPKHPAYGQTAPCVFVGKLDEKYPVRGASDAMAGEGKLTYKVSASVTDEKSVTEGWSAGGKITPKIISKDAAEVGAEASFTYSYASTSLNRVQNTLETAAEISVPKDKRGYLEGRANGAYYTGYLVLRDIDSNNQEAVVAVPARVYVQAPDTTTPVTWFKRLTPA</sequence>
<organism evidence="3 4">
    <name type="scientific">Streptomyces inhibens</name>
    <dbReference type="NCBI Taxonomy" id="2293571"/>
    <lineage>
        <taxon>Bacteria</taxon>
        <taxon>Bacillati</taxon>
        <taxon>Actinomycetota</taxon>
        <taxon>Actinomycetes</taxon>
        <taxon>Kitasatosporales</taxon>
        <taxon>Streptomycetaceae</taxon>
        <taxon>Streptomyces</taxon>
    </lineage>
</organism>
<evidence type="ECO:0000313" key="3">
    <source>
        <dbReference type="EMBL" id="REK92206.1"/>
    </source>
</evidence>
<dbReference type="AlphaFoldDB" id="A0A371QBY4"/>
<dbReference type="EMBL" id="QUAC01000003">
    <property type="protein sequence ID" value="REK92206.1"/>
    <property type="molecule type" value="Genomic_DNA"/>
</dbReference>
<reference evidence="3 4" key="1">
    <citation type="submission" date="2018-08" db="EMBL/GenBank/DDBJ databases">
        <title>Streptomyces NEAU-D10 sp. nov., a novel Actinomycete isolated from soil.</title>
        <authorList>
            <person name="Jin L."/>
        </authorList>
    </citation>
    <scope>NUCLEOTIDE SEQUENCE [LARGE SCALE GENOMIC DNA]</scope>
    <source>
        <strain evidence="3 4">NEAU-D10</strain>
    </source>
</reference>
<comment type="caution">
    <text evidence="3">The sequence shown here is derived from an EMBL/GenBank/DDBJ whole genome shotgun (WGS) entry which is preliminary data.</text>
</comment>
<dbReference type="Proteomes" id="UP000262477">
    <property type="component" value="Unassembled WGS sequence"/>
</dbReference>
<keyword evidence="2" id="KW-0732">Signal</keyword>
<feature type="chain" id="PRO_5017026912" evidence="2">
    <location>
        <begin position="25"/>
        <end position="323"/>
    </location>
</feature>
<evidence type="ECO:0000313" key="4">
    <source>
        <dbReference type="Proteomes" id="UP000262477"/>
    </source>
</evidence>
<protein>
    <submittedName>
        <fullName evidence="3">Uncharacterized protein</fullName>
    </submittedName>
</protein>
<evidence type="ECO:0000256" key="1">
    <source>
        <dbReference type="SAM" id="MobiDB-lite"/>
    </source>
</evidence>
<feature type="signal peptide" evidence="2">
    <location>
        <begin position="1"/>
        <end position="24"/>
    </location>
</feature>
<name>A0A371QBY4_STRIH</name>
<proteinExistence type="predicted"/>
<feature type="region of interest" description="Disordered" evidence="1">
    <location>
        <begin position="119"/>
        <end position="146"/>
    </location>
</feature>
<gene>
    <name evidence="3" type="ORF">DY245_00345</name>
</gene>